<dbReference type="Proteomes" id="UP000471298">
    <property type="component" value="Unassembled WGS sequence"/>
</dbReference>
<sequence length="202" mass="22710">MAKHKIERRCHAQSQWTFRKQRNANRFASPGKHAVILVLDGLNASHNIGKIFRSAEAFSAHSIHVINTPYFDVAPAKGAFKHVPASFFHTFDQSYQQLATDGYEIYALHPPETPPEISPETPLPHLQTSYLQTNYLHTKQLPKKTAFVMGHEQNGLSFNPTQYPKITPLSIQQFGQTESLNVAVAASLCLYEYTNQHAAPLN</sequence>
<evidence type="ECO:0000256" key="2">
    <source>
        <dbReference type="ARBA" id="ARBA00022679"/>
    </source>
</evidence>
<comment type="caution">
    <text evidence="4">The sequence shown here is derived from an EMBL/GenBank/DDBJ whole genome shotgun (WGS) entry which is preliminary data.</text>
</comment>
<proteinExistence type="predicted"/>
<dbReference type="GO" id="GO:0003723">
    <property type="term" value="F:RNA binding"/>
    <property type="evidence" value="ECO:0007669"/>
    <property type="project" value="InterPro"/>
</dbReference>
<dbReference type="InterPro" id="IPR001537">
    <property type="entry name" value="SpoU_MeTrfase"/>
</dbReference>
<dbReference type="GO" id="GO:0006396">
    <property type="term" value="P:RNA processing"/>
    <property type="evidence" value="ECO:0007669"/>
    <property type="project" value="InterPro"/>
</dbReference>
<protein>
    <submittedName>
        <fullName evidence="4">TrmH family RNA methyltransferase</fullName>
    </submittedName>
</protein>
<dbReference type="InterPro" id="IPR029028">
    <property type="entry name" value="Alpha/beta_knot_MTases"/>
</dbReference>
<evidence type="ECO:0000313" key="5">
    <source>
        <dbReference type="Proteomes" id="UP000471298"/>
    </source>
</evidence>
<gene>
    <name evidence="4" type="ORF">GCU85_00620</name>
</gene>
<evidence type="ECO:0000313" key="4">
    <source>
        <dbReference type="EMBL" id="MPV85235.1"/>
    </source>
</evidence>
<dbReference type="PANTHER" id="PTHR43191">
    <property type="entry name" value="RRNA METHYLTRANSFERASE 3"/>
    <property type="match status" value="1"/>
</dbReference>
<dbReference type="InParanoid" id="A0A6N7EUD2"/>
<dbReference type="InterPro" id="IPR051259">
    <property type="entry name" value="rRNA_Methyltransferase"/>
</dbReference>
<dbReference type="RefSeq" id="WP_152808287.1">
    <property type="nucleotide sequence ID" value="NZ_WHNW01000001.1"/>
</dbReference>
<keyword evidence="5" id="KW-1185">Reference proteome</keyword>
<dbReference type="EMBL" id="WHNW01000001">
    <property type="protein sequence ID" value="MPV85235.1"/>
    <property type="molecule type" value="Genomic_DNA"/>
</dbReference>
<organism evidence="4 5">
    <name type="scientific">Ostreibacterium oceani</name>
    <dbReference type="NCBI Taxonomy" id="2654998"/>
    <lineage>
        <taxon>Bacteria</taxon>
        <taxon>Pseudomonadati</taxon>
        <taxon>Pseudomonadota</taxon>
        <taxon>Gammaproteobacteria</taxon>
        <taxon>Cardiobacteriales</taxon>
        <taxon>Ostreibacteriaceae</taxon>
        <taxon>Ostreibacterium</taxon>
    </lineage>
</organism>
<dbReference type="InterPro" id="IPR029026">
    <property type="entry name" value="tRNA_m1G_MTases_N"/>
</dbReference>
<name>A0A6N7EUD2_9GAMM</name>
<feature type="domain" description="tRNA/rRNA methyltransferase SpoU type" evidence="3">
    <location>
        <begin position="35"/>
        <end position="191"/>
    </location>
</feature>
<dbReference type="SUPFAM" id="SSF75217">
    <property type="entry name" value="alpha/beta knot"/>
    <property type="match status" value="1"/>
</dbReference>
<evidence type="ECO:0000259" key="3">
    <source>
        <dbReference type="Pfam" id="PF00588"/>
    </source>
</evidence>
<dbReference type="AlphaFoldDB" id="A0A6N7EUD2"/>
<evidence type="ECO:0000256" key="1">
    <source>
        <dbReference type="ARBA" id="ARBA00022603"/>
    </source>
</evidence>
<dbReference type="GO" id="GO:0032259">
    <property type="term" value="P:methylation"/>
    <property type="evidence" value="ECO:0007669"/>
    <property type="project" value="UniProtKB-KW"/>
</dbReference>
<keyword evidence="1 4" id="KW-0489">Methyltransferase</keyword>
<reference evidence="4 5" key="1">
    <citation type="submission" date="2019-10" db="EMBL/GenBank/DDBJ databases">
        <title>Cardiobacteriales fam. a chemoheterotrophic member of the order Cardiobacteriales, and proposal of Cardiobacteriales fam. nov.</title>
        <authorList>
            <person name="Wang C."/>
        </authorList>
    </citation>
    <scope>NUCLEOTIDE SEQUENCE [LARGE SCALE GENOMIC DNA]</scope>
    <source>
        <strain evidence="4 5">ML27</strain>
    </source>
</reference>
<keyword evidence="2 4" id="KW-0808">Transferase</keyword>
<accession>A0A6N7EUD2</accession>
<dbReference type="PANTHER" id="PTHR43191:SF2">
    <property type="entry name" value="RRNA METHYLTRANSFERASE 3, MITOCHONDRIAL"/>
    <property type="match status" value="1"/>
</dbReference>
<dbReference type="GO" id="GO:0008173">
    <property type="term" value="F:RNA methyltransferase activity"/>
    <property type="evidence" value="ECO:0007669"/>
    <property type="project" value="InterPro"/>
</dbReference>
<dbReference type="Pfam" id="PF00588">
    <property type="entry name" value="SpoU_methylase"/>
    <property type="match status" value="1"/>
</dbReference>
<dbReference type="Gene3D" id="3.40.1280.10">
    <property type="match status" value="1"/>
</dbReference>